<gene>
    <name evidence="1" type="ORF">GCM10023320_07930</name>
</gene>
<accession>A0ABP9NC36</accession>
<proteinExistence type="predicted"/>
<sequence>MFAAADVPARPDQVRLLVEETEGWAAGLRLAAESLREADDPDQFLSGFIGSGRCGSAGAALDPRRGRVLTCQPALRAELRLRARRELNLALDPTETMDVLRPRDAVATARRCGLLWSDASPTALWLTRGPG</sequence>
<organism evidence="1 2">
    <name type="scientific">Pseudonocardia adelaidensis</name>
    <dbReference type="NCBI Taxonomy" id="648754"/>
    <lineage>
        <taxon>Bacteria</taxon>
        <taxon>Bacillati</taxon>
        <taxon>Actinomycetota</taxon>
        <taxon>Actinomycetes</taxon>
        <taxon>Pseudonocardiales</taxon>
        <taxon>Pseudonocardiaceae</taxon>
        <taxon>Pseudonocardia</taxon>
    </lineage>
</organism>
<reference evidence="2" key="1">
    <citation type="journal article" date="2019" name="Int. J. Syst. Evol. Microbiol.">
        <title>The Global Catalogue of Microorganisms (GCM) 10K type strain sequencing project: providing services to taxonomists for standard genome sequencing and annotation.</title>
        <authorList>
            <consortium name="The Broad Institute Genomics Platform"/>
            <consortium name="The Broad Institute Genome Sequencing Center for Infectious Disease"/>
            <person name="Wu L."/>
            <person name="Ma J."/>
        </authorList>
    </citation>
    <scope>NUCLEOTIDE SEQUENCE [LARGE SCALE GENOMIC DNA]</scope>
    <source>
        <strain evidence="2">JCM 18302</strain>
    </source>
</reference>
<evidence type="ECO:0000313" key="2">
    <source>
        <dbReference type="Proteomes" id="UP001500804"/>
    </source>
</evidence>
<name>A0ABP9NC36_9PSEU</name>
<comment type="caution">
    <text evidence="1">The sequence shown here is derived from an EMBL/GenBank/DDBJ whole genome shotgun (WGS) entry which is preliminary data.</text>
</comment>
<protein>
    <submittedName>
        <fullName evidence="1">Uncharacterized protein</fullName>
    </submittedName>
</protein>
<dbReference type="EMBL" id="BAABJO010000003">
    <property type="protein sequence ID" value="GAA5112996.1"/>
    <property type="molecule type" value="Genomic_DNA"/>
</dbReference>
<dbReference type="Proteomes" id="UP001500804">
    <property type="component" value="Unassembled WGS sequence"/>
</dbReference>
<evidence type="ECO:0000313" key="1">
    <source>
        <dbReference type="EMBL" id="GAA5112996.1"/>
    </source>
</evidence>
<keyword evidence="2" id="KW-1185">Reference proteome</keyword>